<reference evidence="2" key="1">
    <citation type="journal article" date="2023" name="Insect Mol. Biol.">
        <title>Genome sequencing provides insights into the evolution of gene families encoding plant cell wall-degrading enzymes in longhorned beetles.</title>
        <authorList>
            <person name="Shin N.R."/>
            <person name="Okamura Y."/>
            <person name="Kirsch R."/>
            <person name="Pauchet Y."/>
        </authorList>
    </citation>
    <scope>NUCLEOTIDE SEQUENCE</scope>
    <source>
        <strain evidence="2">RBIC_L_NR</strain>
    </source>
</reference>
<name>A0AAV8ZQV1_9CUCU</name>
<accession>A0AAV8ZQV1</accession>
<dbReference type="InterPro" id="IPR031734">
    <property type="entry name" value="MBF2"/>
</dbReference>
<organism evidence="2 3">
    <name type="scientific">Rhamnusium bicolor</name>
    <dbReference type="NCBI Taxonomy" id="1586634"/>
    <lineage>
        <taxon>Eukaryota</taxon>
        <taxon>Metazoa</taxon>
        <taxon>Ecdysozoa</taxon>
        <taxon>Arthropoda</taxon>
        <taxon>Hexapoda</taxon>
        <taxon>Insecta</taxon>
        <taxon>Pterygota</taxon>
        <taxon>Neoptera</taxon>
        <taxon>Endopterygota</taxon>
        <taxon>Coleoptera</taxon>
        <taxon>Polyphaga</taxon>
        <taxon>Cucujiformia</taxon>
        <taxon>Chrysomeloidea</taxon>
        <taxon>Cerambycidae</taxon>
        <taxon>Lepturinae</taxon>
        <taxon>Rhagiini</taxon>
        <taxon>Rhamnusium</taxon>
    </lineage>
</organism>
<comment type="caution">
    <text evidence="2">The sequence shown here is derived from an EMBL/GenBank/DDBJ whole genome shotgun (WGS) entry which is preliminary data.</text>
</comment>
<dbReference type="PANTHER" id="PTHR37685">
    <property type="entry name" value="GEO11136P1-RELATED"/>
    <property type="match status" value="1"/>
</dbReference>
<evidence type="ECO:0000256" key="1">
    <source>
        <dbReference type="SAM" id="SignalP"/>
    </source>
</evidence>
<dbReference type="EMBL" id="JANEYF010000755">
    <property type="protein sequence ID" value="KAJ8968126.1"/>
    <property type="molecule type" value="Genomic_DNA"/>
</dbReference>
<keyword evidence="3" id="KW-1185">Reference proteome</keyword>
<keyword evidence="1" id="KW-0732">Signal</keyword>
<feature type="signal peptide" evidence="1">
    <location>
        <begin position="1"/>
        <end position="21"/>
    </location>
</feature>
<dbReference type="Pfam" id="PF15868">
    <property type="entry name" value="MBF2"/>
    <property type="match status" value="1"/>
</dbReference>
<protein>
    <submittedName>
        <fullName evidence="2">Uncharacterized protein</fullName>
    </submittedName>
</protein>
<evidence type="ECO:0000313" key="2">
    <source>
        <dbReference type="EMBL" id="KAJ8968126.1"/>
    </source>
</evidence>
<feature type="chain" id="PRO_5043653476" evidence="1">
    <location>
        <begin position="22"/>
        <end position="123"/>
    </location>
</feature>
<evidence type="ECO:0000313" key="3">
    <source>
        <dbReference type="Proteomes" id="UP001162156"/>
    </source>
</evidence>
<gene>
    <name evidence="2" type="ORF">NQ314_002447</name>
</gene>
<dbReference type="PANTHER" id="PTHR37685:SF1">
    <property type="entry name" value="GEO11136P1-RELATED"/>
    <property type="match status" value="1"/>
</dbReference>
<sequence length="123" mass="13966">MSHITCLTIIVTFGFIQMVTSNNWQYDLRQGRCTGDKLVNEDITKSASPYTTKKLTYTWSGINMYYISCINVYNKMGSSQAGSVRIIQGGVGQSEVILEMMTKNGKGMDFHFDLYGEELRRTH</sequence>
<proteinExistence type="predicted"/>
<dbReference type="AlphaFoldDB" id="A0AAV8ZQV1"/>
<dbReference type="Proteomes" id="UP001162156">
    <property type="component" value="Unassembled WGS sequence"/>
</dbReference>